<dbReference type="STRING" id="608538.HTH_1664"/>
<organism evidence="2 3">
    <name type="scientific">Hydrogenobacter thermophilus (strain DSM 6534 / IAM 12695 / TK-6)</name>
    <dbReference type="NCBI Taxonomy" id="608538"/>
    <lineage>
        <taxon>Bacteria</taxon>
        <taxon>Pseudomonadati</taxon>
        <taxon>Aquificota</taxon>
        <taxon>Aquificia</taxon>
        <taxon>Aquificales</taxon>
        <taxon>Aquificaceae</taxon>
        <taxon>Hydrogenobacter</taxon>
    </lineage>
</organism>
<name>D3DJV9_HYDTT</name>
<keyword evidence="1" id="KW-0812">Transmembrane</keyword>
<dbReference type="EMBL" id="AP011112">
    <property type="protein sequence ID" value="BAI70111.1"/>
    <property type="molecule type" value="Genomic_DNA"/>
</dbReference>
<dbReference type="AlphaFoldDB" id="D3DJV9"/>
<accession>D3DJV9</accession>
<evidence type="ECO:0000313" key="3">
    <source>
        <dbReference type="Proteomes" id="UP000002574"/>
    </source>
</evidence>
<keyword evidence="3" id="KW-1185">Reference proteome</keyword>
<dbReference type="KEGG" id="hte:Hydth_1650"/>
<keyword evidence="1" id="KW-0472">Membrane</keyword>
<reference evidence="2 3" key="1">
    <citation type="journal article" date="2010" name="J. Bacteriol.">
        <title>Complete genome sequence of the thermophilic, obligately chemolithoautotrophic hydrogen-oxidizing bacterium Hydrogenobacter thermophilus TK-6.</title>
        <authorList>
            <person name="Arai H."/>
            <person name="Kanbe H."/>
            <person name="Ishii M."/>
            <person name="Igarashi Y."/>
        </authorList>
    </citation>
    <scope>NUCLEOTIDE SEQUENCE [LARGE SCALE GENOMIC DNA]</scope>
    <source>
        <strain evidence="3">DSM 6534 / IAM 12695 / TK-6 [Tokyo]</strain>
    </source>
</reference>
<dbReference type="OrthoDB" id="15086at2"/>
<dbReference type="Gene3D" id="2.170.120.30">
    <property type="match status" value="1"/>
</dbReference>
<dbReference type="RefSeq" id="WP_012964291.1">
    <property type="nucleotide sequence ID" value="NC_013799.1"/>
</dbReference>
<evidence type="ECO:0000256" key="1">
    <source>
        <dbReference type="SAM" id="Phobius"/>
    </source>
</evidence>
<evidence type="ECO:0000313" key="2">
    <source>
        <dbReference type="EMBL" id="BAI70111.1"/>
    </source>
</evidence>
<feature type="transmembrane region" description="Helical" evidence="1">
    <location>
        <begin position="12"/>
        <end position="31"/>
    </location>
</feature>
<proteinExistence type="predicted"/>
<dbReference type="KEGG" id="hth:HTH_1664"/>
<gene>
    <name evidence="2" type="ordered locus">HTH_1664</name>
</gene>
<dbReference type="Proteomes" id="UP000002574">
    <property type="component" value="Chromosome"/>
</dbReference>
<protein>
    <submittedName>
        <fullName evidence="2">Uncharacterized protein</fullName>
    </submittedName>
</protein>
<keyword evidence="1" id="KW-1133">Transmembrane helix</keyword>
<sequence length="128" mass="15068">MLKDLFLKDWHYKLLSLFLGFSLWLVVNLGVRVPILVEKNIEIANENPHYTYKLDRKRVRIRLLVIERFSLNESLEGVKAIVDVKGLDEGDYMLKVHVESPFKLLAYPSEVQPQYIKVYVRKKPPEGR</sequence>